<keyword evidence="4" id="KW-0808">Transferase</keyword>
<evidence type="ECO:0000256" key="6">
    <source>
        <dbReference type="ARBA" id="ARBA00022723"/>
    </source>
</evidence>
<evidence type="ECO:0000256" key="1">
    <source>
        <dbReference type="ARBA" id="ARBA00001936"/>
    </source>
</evidence>
<evidence type="ECO:0000256" key="4">
    <source>
        <dbReference type="ARBA" id="ARBA00022679"/>
    </source>
</evidence>
<feature type="domain" description="Mab-21-like nucleotidyltransferase" evidence="12">
    <location>
        <begin position="59"/>
        <end position="187"/>
    </location>
</feature>
<evidence type="ECO:0000313" key="14">
    <source>
        <dbReference type="Proteomes" id="UP001652628"/>
    </source>
</evidence>
<accession>A0AB39ZGF3</accession>
<keyword evidence="6" id="KW-0479">Metal-binding</keyword>
<evidence type="ECO:0000256" key="8">
    <source>
        <dbReference type="ARBA" id="ARBA00022840"/>
    </source>
</evidence>
<dbReference type="Gene3D" id="3.30.460.90">
    <property type="match status" value="1"/>
</dbReference>
<keyword evidence="14" id="KW-1185">Reference proteome</keyword>
<dbReference type="Proteomes" id="UP001652628">
    <property type="component" value="Chromosome 3"/>
</dbReference>
<dbReference type="PANTHER" id="PTHR10656">
    <property type="entry name" value="CELL FATE DETERMINING PROTEIN MAB21-RELATED"/>
    <property type="match status" value="1"/>
</dbReference>
<keyword evidence="11" id="KW-0464">Manganese</keyword>
<reference evidence="15" key="1">
    <citation type="submission" date="2025-08" db="UniProtKB">
        <authorList>
            <consortium name="RefSeq"/>
        </authorList>
    </citation>
    <scope>IDENTIFICATION</scope>
</reference>
<dbReference type="Pfam" id="PF20266">
    <property type="entry name" value="Mab-21_C"/>
    <property type="match status" value="1"/>
</dbReference>
<feature type="domain" description="Mab-21-like HhH/H2TH-like" evidence="13">
    <location>
        <begin position="233"/>
        <end position="320"/>
    </location>
</feature>
<evidence type="ECO:0000256" key="2">
    <source>
        <dbReference type="ARBA" id="ARBA00001946"/>
    </source>
</evidence>
<evidence type="ECO:0000313" key="15">
    <source>
        <dbReference type="RefSeq" id="XP_016933491.3"/>
    </source>
</evidence>
<evidence type="ECO:0000256" key="3">
    <source>
        <dbReference type="ARBA" id="ARBA00008307"/>
    </source>
</evidence>
<evidence type="ECO:0000256" key="9">
    <source>
        <dbReference type="ARBA" id="ARBA00022842"/>
    </source>
</evidence>
<evidence type="ECO:0000259" key="13">
    <source>
        <dbReference type="Pfam" id="PF20266"/>
    </source>
</evidence>
<comment type="similarity">
    <text evidence="3">Belongs to the mab-21 family.</text>
</comment>
<keyword evidence="8" id="KW-0067">ATP-binding</keyword>
<gene>
    <name evidence="15" type="primary">LOC108012585</name>
</gene>
<dbReference type="InterPro" id="IPR024810">
    <property type="entry name" value="MAB21L/cGLR"/>
</dbReference>
<evidence type="ECO:0000256" key="11">
    <source>
        <dbReference type="ARBA" id="ARBA00023211"/>
    </source>
</evidence>
<keyword evidence="5" id="KW-0548">Nucleotidyltransferase</keyword>
<evidence type="ECO:0000256" key="5">
    <source>
        <dbReference type="ARBA" id="ARBA00022695"/>
    </source>
</evidence>
<proteinExistence type="inferred from homology"/>
<keyword evidence="10" id="KW-0342">GTP-binding</keyword>
<keyword evidence="7" id="KW-0547">Nucleotide-binding</keyword>
<sequence length="348" mass="40463">MSPQNKIKDILKNLQISDEDRCVYTMDAIDIQNQVIEKLKKEDSTFRSAFDGLSLTGSYLDRVKLKTPDEFDLHMKLKFPFQITPERDENGFVFLYAPGGNHSPIVSGGYICRQELQGWLRGIFKKVFNPTLCLQSSRSYNTYTVSYTMEGYGCAHSIEAKCGNRIISFDLVPAFEFTNSQWPLANPPVSYQVRSEHPWFAIPQKKSRSSDDRTFMVCAPHWEREMMKGSYNMKNVLRLMKGLRDANCTDFPHLSSYMLKTVLLHELKSVNWQRDEGPLLVEMWGKLLLRLNAGRLDFFLADGHNIFDRLNERELNTCRHNATITYGKLQQYYSYNNGFQLYNLFEKN</sequence>
<dbReference type="SMART" id="SM01265">
    <property type="entry name" value="Mab-21"/>
    <property type="match status" value="1"/>
</dbReference>
<dbReference type="GO" id="GO:0016779">
    <property type="term" value="F:nucleotidyltransferase activity"/>
    <property type="evidence" value="ECO:0007669"/>
    <property type="project" value="UniProtKB-KW"/>
</dbReference>
<keyword evidence="9" id="KW-0460">Magnesium</keyword>
<dbReference type="GO" id="GO:0046872">
    <property type="term" value="F:metal ion binding"/>
    <property type="evidence" value="ECO:0007669"/>
    <property type="project" value="UniProtKB-KW"/>
</dbReference>
<dbReference type="InterPro" id="IPR046903">
    <property type="entry name" value="Mab-21-like_nuc_Trfase"/>
</dbReference>
<comment type="cofactor">
    <cofactor evidence="2">
        <name>Mg(2+)</name>
        <dbReference type="ChEBI" id="CHEBI:18420"/>
    </cofactor>
</comment>
<dbReference type="GO" id="GO:0005524">
    <property type="term" value="F:ATP binding"/>
    <property type="evidence" value="ECO:0007669"/>
    <property type="project" value="UniProtKB-KW"/>
</dbReference>
<dbReference type="AlphaFoldDB" id="A0AB39ZGF3"/>
<dbReference type="GeneID" id="108012585"/>
<comment type="cofactor">
    <cofactor evidence="1">
        <name>Mn(2+)</name>
        <dbReference type="ChEBI" id="CHEBI:29035"/>
    </cofactor>
</comment>
<dbReference type="PANTHER" id="PTHR10656:SF42">
    <property type="entry name" value="CYCLIC GMP-AMP SYNTHASE-LIKE PROTEIN-RELATED"/>
    <property type="match status" value="1"/>
</dbReference>
<dbReference type="Pfam" id="PF03281">
    <property type="entry name" value="Mab-21"/>
    <property type="match status" value="1"/>
</dbReference>
<protein>
    <submittedName>
        <fullName evidence="15">Cyclic GMP-AMP synthase-like protein</fullName>
    </submittedName>
</protein>
<evidence type="ECO:0000256" key="10">
    <source>
        <dbReference type="ARBA" id="ARBA00023134"/>
    </source>
</evidence>
<dbReference type="Gene3D" id="1.10.1410.40">
    <property type="match status" value="1"/>
</dbReference>
<dbReference type="RefSeq" id="XP_016933491.3">
    <property type="nucleotide sequence ID" value="XM_017078002.4"/>
</dbReference>
<dbReference type="InterPro" id="IPR046906">
    <property type="entry name" value="Mab-21_HhH/H2TH-like"/>
</dbReference>
<evidence type="ECO:0000259" key="12">
    <source>
        <dbReference type="Pfam" id="PF03281"/>
    </source>
</evidence>
<evidence type="ECO:0000256" key="7">
    <source>
        <dbReference type="ARBA" id="ARBA00022741"/>
    </source>
</evidence>
<name>A0AB39ZGF3_DROSZ</name>
<dbReference type="GO" id="GO:0005525">
    <property type="term" value="F:GTP binding"/>
    <property type="evidence" value="ECO:0007669"/>
    <property type="project" value="UniProtKB-KW"/>
</dbReference>
<organism evidence="14 15">
    <name type="scientific">Drosophila suzukii</name>
    <name type="common">Spotted-wing drosophila fruit fly</name>
    <dbReference type="NCBI Taxonomy" id="28584"/>
    <lineage>
        <taxon>Eukaryota</taxon>
        <taxon>Metazoa</taxon>
        <taxon>Ecdysozoa</taxon>
        <taxon>Arthropoda</taxon>
        <taxon>Hexapoda</taxon>
        <taxon>Insecta</taxon>
        <taxon>Pterygota</taxon>
        <taxon>Neoptera</taxon>
        <taxon>Endopterygota</taxon>
        <taxon>Diptera</taxon>
        <taxon>Brachycera</taxon>
        <taxon>Muscomorpha</taxon>
        <taxon>Ephydroidea</taxon>
        <taxon>Drosophilidae</taxon>
        <taxon>Drosophila</taxon>
        <taxon>Sophophora</taxon>
    </lineage>
</organism>